<name>A0A3M0JJS6_HIRRU</name>
<reference evidence="2 3" key="1">
    <citation type="submission" date="2018-07" db="EMBL/GenBank/DDBJ databases">
        <title>A high quality draft genome assembly of the barn swallow (H. rustica rustica).</title>
        <authorList>
            <person name="Formenti G."/>
            <person name="Chiara M."/>
            <person name="Poveda L."/>
            <person name="Francoijs K.-J."/>
            <person name="Bonisoli-Alquati A."/>
            <person name="Canova L."/>
            <person name="Gianfranceschi L."/>
            <person name="Horner D.S."/>
            <person name="Saino N."/>
        </authorList>
    </citation>
    <scope>NUCLEOTIDE SEQUENCE [LARGE SCALE GENOMIC DNA]</scope>
    <source>
        <strain evidence="2">Chelidonia</strain>
        <tissue evidence="2">Blood</tissue>
    </source>
</reference>
<feature type="compositionally biased region" description="Low complexity" evidence="1">
    <location>
        <begin position="244"/>
        <end position="266"/>
    </location>
</feature>
<feature type="compositionally biased region" description="Polar residues" evidence="1">
    <location>
        <begin position="7"/>
        <end position="22"/>
    </location>
</feature>
<evidence type="ECO:0000256" key="1">
    <source>
        <dbReference type="SAM" id="MobiDB-lite"/>
    </source>
</evidence>
<keyword evidence="3" id="KW-1185">Reference proteome</keyword>
<feature type="region of interest" description="Disordered" evidence="1">
    <location>
        <begin position="244"/>
        <end position="286"/>
    </location>
</feature>
<feature type="compositionally biased region" description="Basic and acidic residues" evidence="1">
    <location>
        <begin position="76"/>
        <end position="86"/>
    </location>
</feature>
<feature type="compositionally biased region" description="Polar residues" evidence="1">
    <location>
        <begin position="267"/>
        <end position="277"/>
    </location>
</feature>
<feature type="region of interest" description="Disordered" evidence="1">
    <location>
        <begin position="61"/>
        <end position="106"/>
    </location>
</feature>
<gene>
    <name evidence="2" type="ORF">DUI87_22333</name>
</gene>
<proteinExistence type="predicted"/>
<feature type="compositionally biased region" description="Low complexity" evidence="1">
    <location>
        <begin position="87"/>
        <end position="104"/>
    </location>
</feature>
<dbReference type="EMBL" id="QRBI01000141">
    <property type="protein sequence ID" value="RMC01069.1"/>
    <property type="molecule type" value="Genomic_DNA"/>
</dbReference>
<sequence length="286" mass="30800">MTPGQGWPSSSRAGEGAQNSWAHEQINDVYTEKSSVPTLQKNNRTVWFSVLGEDNYLETSITVPEELPGGSSQAKRAPDSLEENRSHPPVVSPSSSPHRTVSPVGQEDSGLEFVGSVLPEVWAEIFQQRQCLLDPMKPWLHDRLEGIYQGWWWGVDGIESSILHGLGICGPNAEMLVGVLQPLLEEHLAPLVHDVISIIMGQCHGEAQRLLHSGSVRDENNGLVASSSSTSFTFSSISSRISSFSSNSSSCSCSSNSCSSNSSSSSQQKTPDISPTGSDEEEEAAT</sequence>
<accession>A0A3M0JJS6</accession>
<evidence type="ECO:0000313" key="2">
    <source>
        <dbReference type="EMBL" id="RMC01069.1"/>
    </source>
</evidence>
<dbReference type="OrthoDB" id="21204at2759"/>
<dbReference type="Proteomes" id="UP000269221">
    <property type="component" value="Unassembled WGS sequence"/>
</dbReference>
<feature type="region of interest" description="Disordered" evidence="1">
    <location>
        <begin position="1"/>
        <end position="26"/>
    </location>
</feature>
<protein>
    <submittedName>
        <fullName evidence="2">Uncharacterized protein</fullName>
    </submittedName>
</protein>
<evidence type="ECO:0000313" key="3">
    <source>
        <dbReference type="Proteomes" id="UP000269221"/>
    </source>
</evidence>
<comment type="caution">
    <text evidence="2">The sequence shown here is derived from an EMBL/GenBank/DDBJ whole genome shotgun (WGS) entry which is preliminary data.</text>
</comment>
<dbReference type="AlphaFoldDB" id="A0A3M0JJS6"/>
<organism evidence="2 3">
    <name type="scientific">Hirundo rustica rustica</name>
    <dbReference type="NCBI Taxonomy" id="333673"/>
    <lineage>
        <taxon>Eukaryota</taxon>
        <taxon>Metazoa</taxon>
        <taxon>Chordata</taxon>
        <taxon>Craniata</taxon>
        <taxon>Vertebrata</taxon>
        <taxon>Euteleostomi</taxon>
        <taxon>Archelosauria</taxon>
        <taxon>Archosauria</taxon>
        <taxon>Dinosauria</taxon>
        <taxon>Saurischia</taxon>
        <taxon>Theropoda</taxon>
        <taxon>Coelurosauria</taxon>
        <taxon>Aves</taxon>
        <taxon>Neognathae</taxon>
        <taxon>Neoaves</taxon>
        <taxon>Telluraves</taxon>
        <taxon>Australaves</taxon>
        <taxon>Passeriformes</taxon>
        <taxon>Sylvioidea</taxon>
        <taxon>Hirundinidae</taxon>
        <taxon>Hirundo</taxon>
    </lineage>
</organism>